<evidence type="ECO:0000313" key="3">
    <source>
        <dbReference type="Proteomes" id="UP000031338"/>
    </source>
</evidence>
<protein>
    <submittedName>
        <fullName evidence="2">Transposase IS3/IS911 family protein</fullName>
    </submittedName>
</protein>
<dbReference type="AlphaFoldDB" id="A0A0B8Z5R4"/>
<dbReference type="Pfam" id="PF01527">
    <property type="entry name" value="HTH_Tnp_1"/>
    <property type="match status" value="1"/>
</dbReference>
<accession>A0A0B8Z5R4</accession>
<dbReference type="PATRIC" id="fig|48936.3.peg.4718"/>
<dbReference type="STRING" id="48936.NJ75_04693"/>
<dbReference type="GO" id="GO:0004803">
    <property type="term" value="F:transposase activity"/>
    <property type="evidence" value="ECO:0007669"/>
    <property type="project" value="InterPro"/>
</dbReference>
<dbReference type="PANTHER" id="PTHR37936:SF3">
    <property type="entry name" value="TRANSPOSASE INSC FOR INSERTION ELEMENT IS2A-RELATED"/>
    <property type="match status" value="1"/>
</dbReference>
<proteinExistence type="inferred from homology"/>
<organism evidence="2 3">
    <name type="scientific">Novosphingobium subterraneum</name>
    <dbReference type="NCBI Taxonomy" id="48936"/>
    <lineage>
        <taxon>Bacteria</taxon>
        <taxon>Pseudomonadati</taxon>
        <taxon>Pseudomonadota</taxon>
        <taxon>Alphaproteobacteria</taxon>
        <taxon>Sphingomonadales</taxon>
        <taxon>Sphingomonadaceae</taxon>
        <taxon>Novosphingobium</taxon>
    </lineage>
</organism>
<comment type="similarity">
    <text evidence="1">Belongs to the transposase 8 family.</text>
</comment>
<dbReference type="GO" id="GO:0006313">
    <property type="term" value="P:DNA transposition"/>
    <property type="evidence" value="ECO:0007669"/>
    <property type="project" value="InterPro"/>
</dbReference>
<name>A0A0B8Z5R4_9SPHN</name>
<sequence>MIISGDDPASKGAQRFEVFTGAGKRRDWPPEVKASIVAECYSGRESVSAVARRHGLDPSQVYAWRRDLRKRLEAEGVVLPLVEPEAVAFVPAVIEPSAVPDPAPTRRPRRRRRTAAAAVELEIDGVAVKIGRDADAGVISAVIEALRATR</sequence>
<dbReference type="InterPro" id="IPR002514">
    <property type="entry name" value="Transposase_8"/>
</dbReference>
<dbReference type="SUPFAM" id="SSF48295">
    <property type="entry name" value="TrpR-like"/>
    <property type="match status" value="1"/>
</dbReference>
<comment type="caution">
    <text evidence="2">The sequence shown here is derived from an EMBL/GenBank/DDBJ whole genome shotgun (WGS) entry which is preliminary data.</text>
</comment>
<dbReference type="RefSeq" id="WP_039338744.1">
    <property type="nucleotide sequence ID" value="NZ_JRVC01000048.1"/>
</dbReference>
<evidence type="ECO:0000313" key="2">
    <source>
        <dbReference type="EMBL" id="KHS41559.1"/>
    </source>
</evidence>
<dbReference type="EMBL" id="JRVC01000048">
    <property type="protein sequence ID" value="KHS41559.1"/>
    <property type="molecule type" value="Genomic_DNA"/>
</dbReference>
<dbReference type="Proteomes" id="UP000031338">
    <property type="component" value="Unassembled WGS sequence"/>
</dbReference>
<keyword evidence="3" id="KW-1185">Reference proteome</keyword>
<reference evidence="2 3" key="1">
    <citation type="submission" date="2014-10" db="EMBL/GenBank/DDBJ databases">
        <title>Draft genome sequence of Novosphingobium subterraneum DSM 12447.</title>
        <authorList>
            <person name="Gan H.M."/>
            <person name="Gan H.Y."/>
            <person name="Savka M.A."/>
        </authorList>
    </citation>
    <scope>NUCLEOTIDE SEQUENCE [LARGE SCALE GENOMIC DNA]</scope>
    <source>
        <strain evidence="2 3">DSM 12447</strain>
    </source>
</reference>
<gene>
    <name evidence="2" type="ORF">NJ75_04693</name>
</gene>
<dbReference type="GO" id="GO:0043565">
    <property type="term" value="F:sequence-specific DNA binding"/>
    <property type="evidence" value="ECO:0007669"/>
    <property type="project" value="InterPro"/>
</dbReference>
<dbReference type="Gene3D" id="1.10.10.10">
    <property type="entry name" value="Winged helix-like DNA-binding domain superfamily/Winged helix DNA-binding domain"/>
    <property type="match status" value="1"/>
</dbReference>
<dbReference type="NCBIfam" id="NF047595">
    <property type="entry name" value="IS66_ISRel24_TnpA"/>
    <property type="match status" value="1"/>
</dbReference>
<dbReference type="InterPro" id="IPR010921">
    <property type="entry name" value="Trp_repressor/repl_initiator"/>
</dbReference>
<dbReference type="InterPro" id="IPR036388">
    <property type="entry name" value="WH-like_DNA-bd_sf"/>
</dbReference>
<evidence type="ECO:0000256" key="1">
    <source>
        <dbReference type="ARBA" id="ARBA00009964"/>
    </source>
</evidence>
<dbReference type="PANTHER" id="PTHR37936">
    <property type="entry name" value="TRANSPOSASE INSC FOR INSERTION ELEMENT IS2A-RELATED"/>
    <property type="match status" value="1"/>
</dbReference>